<keyword evidence="4" id="KW-1185">Reference proteome</keyword>
<evidence type="ECO:0000256" key="1">
    <source>
        <dbReference type="ARBA" id="ARBA00023002"/>
    </source>
</evidence>
<sequence>MFESEFLDMKQVAAIAGGAVTLRVNVTGHAGDEEQSARVAEDGDSSSHAITMATGRPDIHSLISEMGSRCAGHVGVAVCGPLSLMTDASNAVSNVQLDILRGRASCTEIYERQVMVSQRSWQAQIALGLWPYLAAGGFSWKSELSYPRPRRIAFVGLSMDRSHVAVQTSHQTAERRLKRNLLPRLVDVRFS</sequence>
<dbReference type="InterPro" id="IPR039261">
    <property type="entry name" value="FNR_nucleotide-bd"/>
</dbReference>
<gene>
    <name evidence="3" type="ORF">M408DRAFT_11555</name>
</gene>
<dbReference type="HOGENOM" id="CLU_1422227_0_0_1"/>
<dbReference type="Gene3D" id="3.40.50.80">
    <property type="entry name" value="Nucleotide-binding domain of ferredoxin-NADP reductase (FNR) module"/>
    <property type="match status" value="1"/>
</dbReference>
<feature type="domain" description="Ferric reductase NAD binding" evidence="2">
    <location>
        <begin position="42"/>
        <end position="92"/>
    </location>
</feature>
<organism evidence="3 4">
    <name type="scientific">Serendipita vermifera MAFF 305830</name>
    <dbReference type="NCBI Taxonomy" id="933852"/>
    <lineage>
        <taxon>Eukaryota</taxon>
        <taxon>Fungi</taxon>
        <taxon>Dikarya</taxon>
        <taxon>Basidiomycota</taxon>
        <taxon>Agaricomycotina</taxon>
        <taxon>Agaricomycetes</taxon>
        <taxon>Sebacinales</taxon>
        <taxon>Serendipitaceae</taxon>
        <taxon>Serendipita</taxon>
    </lineage>
</organism>
<evidence type="ECO:0000313" key="3">
    <source>
        <dbReference type="EMBL" id="KIM23351.1"/>
    </source>
</evidence>
<dbReference type="AlphaFoldDB" id="A0A0C3AVP1"/>
<proteinExistence type="predicted"/>
<dbReference type="Proteomes" id="UP000054097">
    <property type="component" value="Unassembled WGS sequence"/>
</dbReference>
<dbReference type="OrthoDB" id="17725at2759"/>
<accession>A0A0C3AVP1</accession>
<dbReference type="EMBL" id="KN824338">
    <property type="protein sequence ID" value="KIM23351.1"/>
    <property type="molecule type" value="Genomic_DNA"/>
</dbReference>
<dbReference type="Pfam" id="PF08030">
    <property type="entry name" value="NAD_binding_6"/>
    <property type="match status" value="1"/>
</dbReference>
<dbReference type="InterPro" id="IPR013121">
    <property type="entry name" value="Fe_red_NAD-bd_6"/>
</dbReference>
<reference evidence="4" key="2">
    <citation type="submission" date="2015-01" db="EMBL/GenBank/DDBJ databases">
        <title>Evolutionary Origins and Diversification of the Mycorrhizal Mutualists.</title>
        <authorList>
            <consortium name="DOE Joint Genome Institute"/>
            <consortium name="Mycorrhizal Genomics Consortium"/>
            <person name="Kohler A."/>
            <person name="Kuo A."/>
            <person name="Nagy L.G."/>
            <person name="Floudas D."/>
            <person name="Copeland A."/>
            <person name="Barry K.W."/>
            <person name="Cichocki N."/>
            <person name="Veneault-Fourrey C."/>
            <person name="LaButti K."/>
            <person name="Lindquist E.A."/>
            <person name="Lipzen A."/>
            <person name="Lundell T."/>
            <person name="Morin E."/>
            <person name="Murat C."/>
            <person name="Riley R."/>
            <person name="Ohm R."/>
            <person name="Sun H."/>
            <person name="Tunlid A."/>
            <person name="Henrissat B."/>
            <person name="Grigoriev I.V."/>
            <person name="Hibbett D.S."/>
            <person name="Martin F."/>
        </authorList>
    </citation>
    <scope>NUCLEOTIDE SEQUENCE [LARGE SCALE GENOMIC DNA]</scope>
    <source>
        <strain evidence="4">MAFF 305830</strain>
    </source>
</reference>
<keyword evidence="1" id="KW-0560">Oxidoreductase</keyword>
<evidence type="ECO:0000259" key="2">
    <source>
        <dbReference type="Pfam" id="PF08030"/>
    </source>
</evidence>
<reference evidence="3 4" key="1">
    <citation type="submission" date="2014-04" db="EMBL/GenBank/DDBJ databases">
        <authorList>
            <consortium name="DOE Joint Genome Institute"/>
            <person name="Kuo A."/>
            <person name="Zuccaro A."/>
            <person name="Kohler A."/>
            <person name="Nagy L.G."/>
            <person name="Floudas D."/>
            <person name="Copeland A."/>
            <person name="Barry K.W."/>
            <person name="Cichocki N."/>
            <person name="Veneault-Fourrey C."/>
            <person name="LaButti K."/>
            <person name="Lindquist E.A."/>
            <person name="Lipzen A."/>
            <person name="Lundell T."/>
            <person name="Morin E."/>
            <person name="Murat C."/>
            <person name="Sun H."/>
            <person name="Tunlid A."/>
            <person name="Henrissat B."/>
            <person name="Grigoriev I.V."/>
            <person name="Hibbett D.S."/>
            <person name="Martin F."/>
            <person name="Nordberg H.P."/>
            <person name="Cantor M.N."/>
            <person name="Hua S.X."/>
        </authorList>
    </citation>
    <scope>NUCLEOTIDE SEQUENCE [LARGE SCALE GENOMIC DNA]</scope>
    <source>
        <strain evidence="3 4">MAFF 305830</strain>
    </source>
</reference>
<evidence type="ECO:0000313" key="4">
    <source>
        <dbReference type="Proteomes" id="UP000054097"/>
    </source>
</evidence>
<dbReference type="GO" id="GO:0016491">
    <property type="term" value="F:oxidoreductase activity"/>
    <property type="evidence" value="ECO:0007669"/>
    <property type="project" value="UniProtKB-KW"/>
</dbReference>
<protein>
    <recommendedName>
        <fullName evidence="2">Ferric reductase NAD binding domain-containing protein</fullName>
    </recommendedName>
</protein>
<name>A0A0C3AVP1_SERVB</name>